<feature type="compositionally biased region" description="Basic and acidic residues" evidence="1">
    <location>
        <begin position="412"/>
        <end position="429"/>
    </location>
</feature>
<dbReference type="Pfam" id="PF06381">
    <property type="entry name" value="Phage_portal_3"/>
    <property type="match status" value="1"/>
</dbReference>
<dbReference type="InterPro" id="IPR006445">
    <property type="entry name" value="Phage-assoc_HI1409"/>
</dbReference>
<evidence type="ECO:0000313" key="3">
    <source>
        <dbReference type="EMBL" id="RYC33465.1"/>
    </source>
</evidence>
<dbReference type="NCBIfam" id="TIGR01555">
    <property type="entry name" value="phge_rel_HI1409"/>
    <property type="match status" value="1"/>
</dbReference>
<reference evidence="3 4" key="2">
    <citation type="submission" date="2019-02" db="EMBL/GenBank/DDBJ databases">
        <title>'Lichenibacterium ramalinii' gen. nov. sp. nov., 'Lichenibacterium minor' gen. nov. sp. nov.</title>
        <authorList>
            <person name="Pankratov T."/>
        </authorList>
    </citation>
    <scope>NUCLEOTIDE SEQUENCE [LARGE SCALE GENOMIC DNA]</scope>
    <source>
        <strain evidence="3 4">RmlP026</strain>
    </source>
</reference>
<evidence type="ECO:0000256" key="1">
    <source>
        <dbReference type="SAM" id="MobiDB-lite"/>
    </source>
</evidence>
<protein>
    <submittedName>
        <fullName evidence="3">DUF1073 domain-containing protein</fullName>
    </submittedName>
</protein>
<sequence>MPFSFGAGVRDSLSNLAASLGAGKDKAAHDAFTVFDLGRSQIESMYRGDWLARKVVDIVPYDSVRAWRSWSGHRADVARFEAAERRLGLRKTVQRAMTLGRLYGGGAILIGDGEESPAALARPLDPRLPRGGLRFLHAVSRWQLGVSELDLNPLSPWCGEPKGYTLSSPGLAPLELHPSRVVRFLGNPLPDPSVAGALWSDSVLQALYDAVHAAALSLAGATSLLHEAKVDIVTVPNLSEHLSSAETTEQLSARFAYAAAMKSMNNLLLLGDGESWSRQRIDFAGLPEMARTFLQVAAGAVDIPVTRLLGQSPSGLSATGESDVRSYCDMIAARQKGAPMPVHRHGTRPGPAAAVGTLGPADLLVGGHRRRGAVLRVPAAVAARRAGEGGAGAEPGAGHAGLRGAEAVAGCRDGEARRGATRRGRDVPQRRRHVRGERDGSVSRLQPDARLRSR</sequence>
<gene>
    <name evidence="3" type="ORF">D3273_03055</name>
</gene>
<dbReference type="EMBL" id="QYBB01000002">
    <property type="protein sequence ID" value="RYC33465.1"/>
    <property type="molecule type" value="Genomic_DNA"/>
</dbReference>
<evidence type="ECO:0000259" key="2">
    <source>
        <dbReference type="Pfam" id="PF06381"/>
    </source>
</evidence>
<dbReference type="OrthoDB" id="7491028at2"/>
<accession>A0A4Q2UF88</accession>
<evidence type="ECO:0000313" key="4">
    <source>
        <dbReference type="Proteomes" id="UP000290759"/>
    </source>
</evidence>
<keyword evidence="4" id="KW-1185">Reference proteome</keyword>
<dbReference type="AlphaFoldDB" id="A0A4Q2UF88"/>
<dbReference type="Proteomes" id="UP000290759">
    <property type="component" value="Unassembled WGS sequence"/>
</dbReference>
<dbReference type="RefSeq" id="WP_129223381.1">
    <property type="nucleotide sequence ID" value="NZ_QYBB01000002.1"/>
</dbReference>
<feature type="region of interest" description="Disordered" evidence="1">
    <location>
        <begin position="409"/>
        <end position="454"/>
    </location>
</feature>
<reference evidence="3 4" key="1">
    <citation type="submission" date="2018-12" db="EMBL/GenBank/DDBJ databases">
        <authorList>
            <person name="Grouzdev D.S."/>
            <person name="Krutkina M.S."/>
        </authorList>
    </citation>
    <scope>NUCLEOTIDE SEQUENCE [LARGE SCALE GENOMIC DNA]</scope>
    <source>
        <strain evidence="3 4">RmlP026</strain>
    </source>
</reference>
<organism evidence="3 4">
    <name type="scientific">Lichenibacterium minor</name>
    <dbReference type="NCBI Taxonomy" id="2316528"/>
    <lineage>
        <taxon>Bacteria</taxon>
        <taxon>Pseudomonadati</taxon>
        <taxon>Pseudomonadota</taxon>
        <taxon>Alphaproteobacteria</taxon>
        <taxon>Hyphomicrobiales</taxon>
        <taxon>Lichenihabitantaceae</taxon>
        <taxon>Lichenibacterium</taxon>
    </lineage>
</organism>
<feature type="domain" description="Anti-CBASS protein Acb1-like N-terminal" evidence="2">
    <location>
        <begin position="41"/>
        <end position="336"/>
    </location>
</feature>
<feature type="compositionally biased region" description="Basic and acidic residues" evidence="1">
    <location>
        <begin position="436"/>
        <end position="454"/>
    </location>
</feature>
<proteinExistence type="predicted"/>
<comment type="caution">
    <text evidence="3">The sequence shown here is derived from an EMBL/GenBank/DDBJ whole genome shotgun (WGS) entry which is preliminary data.</text>
</comment>
<dbReference type="InterPro" id="IPR024459">
    <property type="entry name" value="Acb1-like_N"/>
</dbReference>
<name>A0A4Q2UF88_9HYPH</name>